<dbReference type="HOGENOM" id="CLU_1437904_0_0_1"/>
<dbReference type="Gramene" id="ERN14009">
    <property type="protein sequence ID" value="ERN14009"/>
    <property type="gene ID" value="AMTR_s00021p00187850"/>
</dbReference>
<evidence type="ECO:0000256" key="1">
    <source>
        <dbReference type="ARBA" id="ARBA00005474"/>
    </source>
</evidence>
<dbReference type="GO" id="GO:0001216">
    <property type="term" value="F:DNA-binding transcription activator activity"/>
    <property type="evidence" value="ECO:0000318"/>
    <property type="project" value="GO_Central"/>
</dbReference>
<protein>
    <recommendedName>
        <fullName evidence="2">LOB domain-containing protein</fullName>
    </recommendedName>
</protein>
<accession>W1Q0F6</accession>
<dbReference type="OMA" id="ESICWEA"/>
<dbReference type="Pfam" id="PF03195">
    <property type="entry name" value="LOB"/>
    <property type="match status" value="1"/>
</dbReference>
<gene>
    <name evidence="3" type="ORF">AMTR_s00021p00187850</name>
</gene>
<dbReference type="PANTHER" id="PTHR31301">
    <property type="entry name" value="LOB DOMAIN-CONTAINING PROTEIN 4-RELATED"/>
    <property type="match status" value="1"/>
</dbReference>
<dbReference type="EMBL" id="KI392560">
    <property type="protein sequence ID" value="ERN14009.1"/>
    <property type="molecule type" value="Genomic_DNA"/>
</dbReference>
<reference evidence="4" key="1">
    <citation type="journal article" date="2013" name="Science">
        <title>The Amborella genome and the evolution of flowering plants.</title>
        <authorList>
            <consortium name="Amborella Genome Project"/>
        </authorList>
    </citation>
    <scope>NUCLEOTIDE SEQUENCE [LARGE SCALE GENOMIC DNA]</scope>
</reference>
<feature type="non-terminal residue" evidence="3">
    <location>
        <position position="189"/>
    </location>
</feature>
<dbReference type="PANTHER" id="PTHR31301:SF19">
    <property type="entry name" value="LOB DOMAIN-CONTAINING PROTEIN 2"/>
    <property type="match status" value="1"/>
</dbReference>
<dbReference type="GO" id="GO:0006355">
    <property type="term" value="P:regulation of DNA-templated transcription"/>
    <property type="evidence" value="ECO:0000318"/>
    <property type="project" value="GO_Central"/>
</dbReference>
<dbReference type="InterPro" id="IPR004883">
    <property type="entry name" value="LOB"/>
</dbReference>
<sequence length="189" mass="20856">MLKGSSGHQACAACKHQRRKCTPECLLAPFFPAEHGDKFKAVHKVFGVSNVVKLIKSLDNEEKQTRAIESICWEAEWRQLEPVEGCWAEFKRLNEELHRLRRELAEIHMCAKVYCAKNALPHGSCNNNNNNNNHNNSGNGHSCESCMGPTIGGAGTYGLIGLEGGSEGGDHVTPCPPAPPSLNQHYYFQ</sequence>
<dbReference type="GO" id="GO:0005634">
    <property type="term" value="C:nucleus"/>
    <property type="evidence" value="ECO:0000318"/>
    <property type="project" value="GO_Central"/>
</dbReference>
<dbReference type="PROSITE" id="PS50891">
    <property type="entry name" value="LOB"/>
    <property type="match status" value="1"/>
</dbReference>
<proteinExistence type="inferred from homology"/>
<dbReference type="AlphaFoldDB" id="W1Q0F6"/>
<dbReference type="Proteomes" id="UP000017836">
    <property type="component" value="Unassembled WGS sequence"/>
</dbReference>
<dbReference type="STRING" id="13333.W1Q0F6"/>
<dbReference type="eggNOG" id="ENOG502S1XJ">
    <property type="taxonomic scope" value="Eukaryota"/>
</dbReference>
<evidence type="ECO:0000313" key="3">
    <source>
        <dbReference type="EMBL" id="ERN14009.1"/>
    </source>
</evidence>
<evidence type="ECO:0000259" key="2">
    <source>
        <dbReference type="PROSITE" id="PS50891"/>
    </source>
</evidence>
<name>W1Q0F6_AMBTC</name>
<feature type="domain" description="LOB" evidence="2">
    <location>
        <begin position="9"/>
        <end position="111"/>
    </location>
</feature>
<organism evidence="3 4">
    <name type="scientific">Amborella trichopoda</name>
    <dbReference type="NCBI Taxonomy" id="13333"/>
    <lineage>
        <taxon>Eukaryota</taxon>
        <taxon>Viridiplantae</taxon>
        <taxon>Streptophyta</taxon>
        <taxon>Embryophyta</taxon>
        <taxon>Tracheophyta</taxon>
        <taxon>Spermatophyta</taxon>
        <taxon>Magnoliopsida</taxon>
        <taxon>Amborellales</taxon>
        <taxon>Amborellaceae</taxon>
        <taxon>Amborella</taxon>
    </lineage>
</organism>
<comment type="similarity">
    <text evidence="1">Belongs to the LOB domain-containing protein family.</text>
</comment>
<keyword evidence="4" id="KW-1185">Reference proteome</keyword>
<evidence type="ECO:0000313" key="4">
    <source>
        <dbReference type="Proteomes" id="UP000017836"/>
    </source>
</evidence>